<comment type="similarity">
    <text evidence="3">Belongs to the wax synthase family.</text>
</comment>
<feature type="transmembrane region" description="Helical" evidence="8">
    <location>
        <begin position="316"/>
        <end position="340"/>
    </location>
</feature>
<evidence type="ECO:0000256" key="5">
    <source>
        <dbReference type="ARBA" id="ARBA00022692"/>
    </source>
</evidence>
<evidence type="ECO:0000313" key="11">
    <source>
        <dbReference type="Proteomes" id="UP001224775"/>
    </source>
</evidence>
<keyword evidence="4" id="KW-0808">Transferase</keyword>
<keyword evidence="5 8" id="KW-0812">Transmembrane</keyword>
<protein>
    <recommendedName>
        <fullName evidence="9">Wax synthase domain-containing protein</fullName>
    </recommendedName>
</protein>
<evidence type="ECO:0000256" key="3">
    <source>
        <dbReference type="ARBA" id="ARBA00007282"/>
    </source>
</evidence>
<sequence length="499" mass="55083">MLIQNNTIHLINTFKLCRQRNNSTTYHIPNILTQQHFLSQELIMAAETPTNNFIAIPDLQSVNASIGEILSSPLSLFQSSCGASTSTVGQLQDKISSLDLSLTIPEHPELRALGYSIGTNSFSGKYNLVLPDLQAAAEMAVGGSISIAVGVLFAAMLYHFVLPSREESSTSPTKTRTLLIGSLICVISIMPYVLFDVVGIQNTAARFSVMAPFILYLFRTFEAAAGFVPRGADESFRRYCTYFATPAELLFEQRVTRKEMIQSSMDVMKCAAIMSIVCTILSPSGYTPFGAISAGEFYEPVTVENYLNPRHLGNCFAIAFFFQSGLALGTAAIGNLVQILTGYKVLRAMKNPMLEATSPSDFWGKRWNLLVHVVLKRGVYKPVRRYASALIASLAVFVASGLFHEWVVHAVFLYNKQSEGVVLGSNTAFFVWNFVVIACERMLVATKGVQSLKKVLPRFMVTVMIIMSSLPAAHWFGGPYLNGNFFSDYETFVPMIRKM</sequence>
<evidence type="ECO:0000256" key="6">
    <source>
        <dbReference type="ARBA" id="ARBA00022989"/>
    </source>
</evidence>
<feature type="transmembrane region" description="Helical" evidence="8">
    <location>
        <begin position="455"/>
        <end position="476"/>
    </location>
</feature>
<feature type="transmembrane region" description="Helical" evidence="8">
    <location>
        <begin position="386"/>
        <end position="403"/>
    </location>
</feature>
<dbReference type="PANTHER" id="PTHR31595">
    <property type="entry name" value="LONG-CHAIN-ALCOHOL O-FATTY-ACYLTRANSFERASE 3-RELATED"/>
    <property type="match status" value="1"/>
</dbReference>
<comment type="subcellular location">
    <subcellularLocation>
        <location evidence="1">Membrane</location>
        <topology evidence="1">Multi-pass membrane protein</topology>
    </subcellularLocation>
</comment>
<evidence type="ECO:0000256" key="4">
    <source>
        <dbReference type="ARBA" id="ARBA00022679"/>
    </source>
</evidence>
<evidence type="ECO:0000313" key="10">
    <source>
        <dbReference type="EMBL" id="KAK1741971.1"/>
    </source>
</evidence>
<comment type="caution">
    <text evidence="10">The sequence shown here is derived from an EMBL/GenBank/DDBJ whole genome shotgun (WGS) entry which is preliminary data.</text>
</comment>
<name>A0AAD9DC09_9STRA</name>
<dbReference type="AlphaFoldDB" id="A0AAD9DC09"/>
<dbReference type="GO" id="GO:0016020">
    <property type="term" value="C:membrane"/>
    <property type="evidence" value="ECO:0007669"/>
    <property type="project" value="UniProtKB-SubCell"/>
</dbReference>
<accession>A0AAD9DC09</accession>
<keyword evidence="11" id="KW-1185">Reference proteome</keyword>
<proteinExistence type="inferred from homology"/>
<evidence type="ECO:0000256" key="7">
    <source>
        <dbReference type="ARBA" id="ARBA00023136"/>
    </source>
</evidence>
<evidence type="ECO:0000256" key="1">
    <source>
        <dbReference type="ARBA" id="ARBA00004141"/>
    </source>
</evidence>
<dbReference type="EMBL" id="JATAAI010000012">
    <property type="protein sequence ID" value="KAK1741971.1"/>
    <property type="molecule type" value="Genomic_DNA"/>
</dbReference>
<feature type="transmembrane region" description="Helical" evidence="8">
    <location>
        <begin position="139"/>
        <end position="158"/>
    </location>
</feature>
<keyword evidence="7 8" id="KW-0472">Membrane</keyword>
<dbReference type="GO" id="GO:0008374">
    <property type="term" value="F:O-acyltransferase activity"/>
    <property type="evidence" value="ECO:0007669"/>
    <property type="project" value="InterPro"/>
</dbReference>
<gene>
    <name evidence="10" type="ORF">QTG54_007544</name>
</gene>
<dbReference type="InterPro" id="IPR032805">
    <property type="entry name" value="Wax_synthase_dom"/>
</dbReference>
<dbReference type="PANTHER" id="PTHR31595:SF57">
    <property type="entry name" value="OS04G0481900 PROTEIN"/>
    <property type="match status" value="1"/>
</dbReference>
<evidence type="ECO:0000259" key="9">
    <source>
        <dbReference type="Pfam" id="PF13813"/>
    </source>
</evidence>
<comment type="pathway">
    <text evidence="2">Secondary metabolite biosynthesis.</text>
</comment>
<keyword evidence="6 8" id="KW-1133">Transmembrane helix</keyword>
<dbReference type="GO" id="GO:0006629">
    <property type="term" value="P:lipid metabolic process"/>
    <property type="evidence" value="ECO:0007669"/>
    <property type="project" value="InterPro"/>
</dbReference>
<dbReference type="Proteomes" id="UP001224775">
    <property type="component" value="Unassembled WGS sequence"/>
</dbReference>
<feature type="transmembrane region" description="Helical" evidence="8">
    <location>
        <begin position="178"/>
        <end position="195"/>
    </location>
</feature>
<dbReference type="Pfam" id="PF13813">
    <property type="entry name" value="MBOAT_2"/>
    <property type="match status" value="1"/>
</dbReference>
<reference evidence="10" key="1">
    <citation type="submission" date="2023-06" db="EMBL/GenBank/DDBJ databases">
        <title>Survivors Of The Sea: Transcriptome response of Skeletonema marinoi to long-term dormancy.</title>
        <authorList>
            <person name="Pinder M.I.M."/>
            <person name="Kourtchenko O."/>
            <person name="Robertson E.K."/>
            <person name="Larsson T."/>
            <person name="Maumus F."/>
            <person name="Osuna-Cruz C.M."/>
            <person name="Vancaester E."/>
            <person name="Stenow R."/>
            <person name="Vandepoele K."/>
            <person name="Ploug H."/>
            <person name="Bruchert V."/>
            <person name="Godhe A."/>
            <person name="Topel M."/>
        </authorList>
    </citation>
    <scope>NUCLEOTIDE SEQUENCE</scope>
    <source>
        <strain evidence="10">R05AC</strain>
    </source>
</reference>
<feature type="transmembrane region" description="Helical" evidence="8">
    <location>
        <begin position="423"/>
        <end position="443"/>
    </location>
</feature>
<organism evidence="10 11">
    <name type="scientific">Skeletonema marinoi</name>
    <dbReference type="NCBI Taxonomy" id="267567"/>
    <lineage>
        <taxon>Eukaryota</taxon>
        <taxon>Sar</taxon>
        <taxon>Stramenopiles</taxon>
        <taxon>Ochrophyta</taxon>
        <taxon>Bacillariophyta</taxon>
        <taxon>Coscinodiscophyceae</taxon>
        <taxon>Thalassiosirophycidae</taxon>
        <taxon>Thalassiosirales</taxon>
        <taxon>Skeletonemataceae</taxon>
        <taxon>Skeletonema</taxon>
        <taxon>Skeletonema marinoi-dohrnii complex</taxon>
    </lineage>
</organism>
<feature type="domain" description="Wax synthase" evidence="9">
    <location>
        <begin position="349"/>
        <end position="430"/>
    </location>
</feature>
<dbReference type="InterPro" id="IPR044851">
    <property type="entry name" value="Wax_synthase"/>
</dbReference>
<evidence type="ECO:0000256" key="2">
    <source>
        <dbReference type="ARBA" id="ARBA00005179"/>
    </source>
</evidence>
<feature type="transmembrane region" description="Helical" evidence="8">
    <location>
        <begin position="267"/>
        <end position="286"/>
    </location>
</feature>
<evidence type="ECO:0000256" key="8">
    <source>
        <dbReference type="SAM" id="Phobius"/>
    </source>
</evidence>